<keyword evidence="2" id="KW-0175">Coiled coil</keyword>
<dbReference type="Gene3D" id="2.160.20.70">
    <property type="match status" value="1"/>
</dbReference>
<evidence type="ECO:0000256" key="1">
    <source>
        <dbReference type="ARBA" id="ARBA00008848"/>
    </source>
</evidence>
<sequence length="444" mass="50740">MQLPDEIGIKQQVFMQTLFQVNGKTNFNIDSLPALSALIYQAAQLNQNKMLHRPQFLQIGIKFLSLQQSDAQMLFDLFEAMTGEEFANPRVFIAFIIAVLFKSTVSSKRQKILVDIWPSQKQTFESMLEQYCKTCSDLFAGALCATNNLNQLQKMQTDSSLHQALSFLFYIEKPLQLKSAIDLSSWLQNVVCKQTDEEVERIYQNELQLKNMKQRAFVYQVQNPLNVELYNLQNAVVYIRGAVQSIQITACRGLKLYVPACACFSISNSKSVNVSGCCSFLKVFHSDDLKLNISTSKSCVQDCQLQTLQCGPCNLVVEGYKEELTSRKLDFLINHFEQYQVVGPLGLTQTEKVPNATDFCTFVYPFQQRDKACSFIFQLKEPFKSQLQKRAEKLEKFQQKMESLEGDKKLQMENEVKAQLESWLMQKNMQGEAGMTCQAEVKVV</sequence>
<evidence type="ECO:0000313" key="4">
    <source>
        <dbReference type="EMBL" id="JAP93791.1"/>
    </source>
</evidence>
<dbReference type="InterPro" id="IPR016098">
    <property type="entry name" value="CAP/MinC_C"/>
</dbReference>
<dbReference type="InterPro" id="IPR017901">
    <property type="entry name" value="C-CAP_CF_C-like"/>
</dbReference>
<dbReference type="AlphaFoldDB" id="A0A146KEC1"/>
<protein>
    <recommendedName>
        <fullName evidence="3">C-CAP/cofactor C-like domain-containing protein</fullName>
    </recommendedName>
</protein>
<organism evidence="4">
    <name type="scientific">Trepomonas sp. PC1</name>
    <dbReference type="NCBI Taxonomy" id="1076344"/>
    <lineage>
        <taxon>Eukaryota</taxon>
        <taxon>Metamonada</taxon>
        <taxon>Diplomonadida</taxon>
        <taxon>Hexamitidae</taxon>
        <taxon>Hexamitinae</taxon>
        <taxon>Trepomonas</taxon>
    </lineage>
</organism>
<proteinExistence type="inferred from homology"/>
<name>A0A146KEC1_9EUKA</name>
<dbReference type="PROSITE" id="PS51329">
    <property type="entry name" value="C_CAP_COFACTOR_C"/>
    <property type="match status" value="1"/>
</dbReference>
<reference evidence="4" key="1">
    <citation type="submission" date="2015-07" db="EMBL/GenBank/DDBJ databases">
        <title>Adaptation to a free-living lifestyle via gene acquisitions in the diplomonad Trepomonas sp. PC1.</title>
        <authorList>
            <person name="Xu F."/>
            <person name="Jerlstrom-Hultqvist J."/>
            <person name="Kolisko M."/>
            <person name="Simpson A.G.B."/>
            <person name="Roger A.J."/>
            <person name="Svard S.G."/>
            <person name="Andersson J.O."/>
        </authorList>
    </citation>
    <scope>NUCLEOTIDE SEQUENCE</scope>
    <source>
        <strain evidence="4">PC1</strain>
    </source>
</reference>
<accession>A0A146KEC1</accession>
<dbReference type="InterPro" id="IPR012945">
    <property type="entry name" value="Tubulin-bd_cofactor_C_dom"/>
</dbReference>
<dbReference type="PANTHER" id="PTHR16052">
    <property type="entry name" value="TBCC DOMAIN-CONTAINING PROTEIN 1"/>
    <property type="match status" value="1"/>
</dbReference>
<evidence type="ECO:0000256" key="2">
    <source>
        <dbReference type="SAM" id="Coils"/>
    </source>
</evidence>
<dbReference type="InterPro" id="IPR039589">
    <property type="entry name" value="TBCC1"/>
</dbReference>
<feature type="coiled-coil region" evidence="2">
    <location>
        <begin position="387"/>
        <end position="414"/>
    </location>
</feature>
<gene>
    <name evidence="4" type="ORF">TPC1_13779</name>
</gene>
<dbReference type="EMBL" id="GDID01002815">
    <property type="protein sequence ID" value="JAP93791.1"/>
    <property type="molecule type" value="Transcribed_RNA"/>
</dbReference>
<dbReference type="PANTHER" id="PTHR16052:SF0">
    <property type="entry name" value="TBCC DOMAIN-CONTAINING PROTEIN 1"/>
    <property type="match status" value="1"/>
</dbReference>
<evidence type="ECO:0000259" key="3">
    <source>
        <dbReference type="PROSITE" id="PS51329"/>
    </source>
</evidence>
<comment type="similarity">
    <text evidence="1">Belongs to the TBCC family.</text>
</comment>
<dbReference type="Pfam" id="PF07986">
    <property type="entry name" value="TBCC"/>
    <property type="match status" value="1"/>
</dbReference>
<feature type="domain" description="C-CAP/cofactor C-like" evidence="3">
    <location>
        <begin position="174"/>
        <end position="329"/>
    </location>
</feature>